<reference evidence="3" key="1">
    <citation type="journal article" date="2019" name="Int. J. Syst. Evol. Microbiol.">
        <title>The Global Catalogue of Microorganisms (GCM) 10K type strain sequencing project: providing services to taxonomists for standard genome sequencing and annotation.</title>
        <authorList>
            <consortium name="The Broad Institute Genomics Platform"/>
            <consortium name="The Broad Institute Genome Sequencing Center for Infectious Disease"/>
            <person name="Wu L."/>
            <person name="Ma J."/>
        </authorList>
    </citation>
    <scope>NUCLEOTIDE SEQUENCE [LARGE SCALE GENOMIC DNA]</scope>
    <source>
        <strain evidence="3">CCUG 53252</strain>
    </source>
</reference>
<dbReference type="RefSeq" id="WP_290292841.1">
    <property type="nucleotide sequence ID" value="NZ_CP047211.1"/>
</dbReference>
<dbReference type="SUPFAM" id="SSF51735">
    <property type="entry name" value="NAD(P)-binding Rossmann-fold domains"/>
    <property type="match status" value="1"/>
</dbReference>
<dbReference type="PANTHER" id="PTHR48079">
    <property type="entry name" value="PROTEIN YEEZ"/>
    <property type="match status" value="1"/>
</dbReference>
<gene>
    <name evidence="2" type="ORF">ACFORJ_13205</name>
</gene>
<feature type="domain" description="NAD-dependent epimerase/dehydratase" evidence="1">
    <location>
        <begin position="13"/>
        <end position="248"/>
    </location>
</feature>
<dbReference type="PANTHER" id="PTHR48079:SF6">
    <property type="entry name" value="NAD(P)-BINDING DOMAIN-CONTAINING PROTEIN-RELATED"/>
    <property type="match status" value="1"/>
</dbReference>
<organism evidence="2 3">
    <name type="scientific">Corynebacterium hansenii</name>
    <dbReference type="NCBI Taxonomy" id="394964"/>
    <lineage>
        <taxon>Bacteria</taxon>
        <taxon>Bacillati</taxon>
        <taxon>Actinomycetota</taxon>
        <taxon>Actinomycetes</taxon>
        <taxon>Mycobacteriales</taxon>
        <taxon>Corynebacteriaceae</taxon>
        <taxon>Corynebacterium</taxon>
    </lineage>
</organism>
<evidence type="ECO:0000313" key="2">
    <source>
        <dbReference type="EMBL" id="MFC3851115.1"/>
    </source>
</evidence>
<evidence type="ECO:0000259" key="1">
    <source>
        <dbReference type="Pfam" id="PF01370"/>
    </source>
</evidence>
<protein>
    <submittedName>
        <fullName evidence="2">NAD-dependent epimerase/dehydratase family protein</fullName>
    </submittedName>
</protein>
<sequence>MPQGTTAGRRIAVVTGAAGFLGAHLCRRLAARGDELRVLVHPSDDLTGLDGLRLMAVHGDIRSAADLDRVFAGISSGTDADAGADADITVYHLASRITIETRVDPAVRDVNVEGTRQVIDACRRHGARRLVYVSSVHAIPEPADASDAITEPDAFDPDAVIGGYAKTKAEATQLVLDANDGELATVAVMPSGIVGPGDRGGGYLTALVRDIASGSLTSYVDGGYDFVDVRDVADGCIAAAEKGRPGAAYILTSRRMNMDEIVRVCRTAVGKRTLKSVLPMWFARSVAPLAEGWYRLLRKPPLFTSYALHTLRSPGVFRTDRARADLGWEPKDPAESLRDVIRETTARG</sequence>
<dbReference type="Pfam" id="PF01370">
    <property type="entry name" value="Epimerase"/>
    <property type="match status" value="1"/>
</dbReference>
<proteinExistence type="predicted"/>
<dbReference type="InterPro" id="IPR036291">
    <property type="entry name" value="NAD(P)-bd_dom_sf"/>
</dbReference>
<dbReference type="Proteomes" id="UP001595751">
    <property type="component" value="Unassembled WGS sequence"/>
</dbReference>
<dbReference type="InterPro" id="IPR001509">
    <property type="entry name" value="Epimerase_deHydtase"/>
</dbReference>
<name>A0ABV7ZVE6_9CORY</name>
<accession>A0ABV7ZVE6</accession>
<evidence type="ECO:0000313" key="3">
    <source>
        <dbReference type="Proteomes" id="UP001595751"/>
    </source>
</evidence>
<dbReference type="Gene3D" id="3.40.50.720">
    <property type="entry name" value="NAD(P)-binding Rossmann-like Domain"/>
    <property type="match status" value="1"/>
</dbReference>
<keyword evidence="3" id="KW-1185">Reference proteome</keyword>
<dbReference type="InterPro" id="IPR051783">
    <property type="entry name" value="NAD(P)-dependent_oxidoreduct"/>
</dbReference>
<dbReference type="EMBL" id="JBHRZN010000006">
    <property type="protein sequence ID" value="MFC3851115.1"/>
    <property type="molecule type" value="Genomic_DNA"/>
</dbReference>
<comment type="caution">
    <text evidence="2">The sequence shown here is derived from an EMBL/GenBank/DDBJ whole genome shotgun (WGS) entry which is preliminary data.</text>
</comment>